<keyword evidence="4" id="KW-1185">Reference proteome</keyword>
<dbReference type="PANTHER" id="PTHR10488">
    <property type="entry name" value="GLYCINE AMIDINOTRANSFERASE, MITOCHONDRIAL"/>
    <property type="match status" value="1"/>
</dbReference>
<accession>A0ABW9FE26</accession>
<evidence type="ECO:0000256" key="1">
    <source>
        <dbReference type="ARBA" id="ARBA00006943"/>
    </source>
</evidence>
<comment type="similarity">
    <text evidence="1">Belongs to the amidinotransferase family.</text>
</comment>
<evidence type="ECO:0000313" key="4">
    <source>
        <dbReference type="Proteomes" id="UP001629745"/>
    </source>
</evidence>
<organism evidence="3 4">
    <name type="scientific">Rhodococcus parequi</name>
    <dbReference type="NCBI Taxonomy" id="3137122"/>
    <lineage>
        <taxon>Bacteria</taxon>
        <taxon>Bacillati</taxon>
        <taxon>Actinomycetota</taxon>
        <taxon>Actinomycetes</taxon>
        <taxon>Mycobacteriales</taxon>
        <taxon>Nocardiaceae</taxon>
        <taxon>Rhodococcus</taxon>
    </lineage>
</organism>
<sequence>MLATMLGRDHADAFPERQRRWEAERDELCALFTRYGIEVLRPRLLNDTEKRAAGSNGYADFFVRDPWFTVGDVVIEGSLRLPHRRLEVLASREILTDRVLDGRCSYVALPQPGVPSSAAAGAGAGPFLEGGDVLVHEDHVYVGNSGLASDELGIRWLRKLLGPLGYTVEEVPLAPNFLHLDCAVGLIREGLAVVCPAALPDGLPERLRDWTLIEITERDGMHLGTNGLPISPEVYVTDPEFRHIGDRIAHHGVTVEYVDFAVTRSFGGAFRCTTQVLRRE</sequence>
<dbReference type="PANTHER" id="PTHR10488:SF1">
    <property type="entry name" value="GLYCINE AMIDINOTRANSFERASE, MITOCHONDRIAL"/>
    <property type="match status" value="1"/>
</dbReference>
<dbReference type="Gene3D" id="3.75.10.10">
    <property type="entry name" value="L-arginine/glycine Amidinotransferase, Chain A"/>
    <property type="match status" value="1"/>
</dbReference>
<dbReference type="EMBL" id="JBDLNV010000003">
    <property type="protein sequence ID" value="MFM1723584.1"/>
    <property type="molecule type" value="Genomic_DNA"/>
</dbReference>
<evidence type="ECO:0000313" key="3">
    <source>
        <dbReference type="EMBL" id="MFM1723584.1"/>
    </source>
</evidence>
<gene>
    <name evidence="3" type="ORF">ABEU20_002154</name>
</gene>
<comment type="caution">
    <text evidence="3">The sequence shown here is derived from an EMBL/GenBank/DDBJ whole genome shotgun (WGS) entry which is preliminary data.</text>
</comment>
<dbReference type="Proteomes" id="UP001629745">
    <property type="component" value="Unassembled WGS sequence"/>
</dbReference>
<dbReference type="InterPro" id="IPR033195">
    <property type="entry name" value="AmidinoTrfase"/>
</dbReference>
<dbReference type="SUPFAM" id="SSF55909">
    <property type="entry name" value="Pentein"/>
    <property type="match status" value="1"/>
</dbReference>
<keyword evidence="2" id="KW-0808">Transferase</keyword>
<proteinExistence type="inferred from homology"/>
<name>A0ABW9FE26_9NOCA</name>
<dbReference type="RefSeq" id="WP_420164152.1">
    <property type="nucleotide sequence ID" value="NZ_JBDLNV010000003.1"/>
</dbReference>
<evidence type="ECO:0000256" key="2">
    <source>
        <dbReference type="ARBA" id="ARBA00022679"/>
    </source>
</evidence>
<protein>
    <submittedName>
        <fullName evidence="3">Amidinotransferase</fullName>
    </submittedName>
</protein>
<reference evidence="3 4" key="1">
    <citation type="submission" date="2023-11" db="EMBL/GenBank/DDBJ databases">
        <authorList>
            <person name="Val-Calvo J."/>
            <person name="Scortti M."/>
            <person name="Vazquez-Boland J."/>
        </authorList>
    </citation>
    <scope>NUCLEOTIDE SEQUENCE [LARGE SCALE GENOMIC DNA]</scope>
    <source>
        <strain evidence="3 4">PAM 2766</strain>
    </source>
</reference>